<keyword evidence="2" id="KW-1185">Reference proteome</keyword>
<evidence type="ECO:0000313" key="1">
    <source>
        <dbReference type="EMBL" id="MFD2682177.1"/>
    </source>
</evidence>
<dbReference type="Pfam" id="PF10055">
    <property type="entry name" value="DUF2292"/>
    <property type="match status" value="1"/>
</dbReference>
<evidence type="ECO:0000313" key="2">
    <source>
        <dbReference type="Proteomes" id="UP001597506"/>
    </source>
</evidence>
<dbReference type="EMBL" id="JBHUMF010000031">
    <property type="protein sequence ID" value="MFD2682177.1"/>
    <property type="molecule type" value="Genomic_DNA"/>
</dbReference>
<protein>
    <submittedName>
        <fullName evidence="1">YezD family protein</fullName>
    </submittedName>
</protein>
<reference evidence="2" key="1">
    <citation type="journal article" date="2019" name="Int. J. Syst. Evol. Microbiol.">
        <title>The Global Catalogue of Microorganisms (GCM) 10K type strain sequencing project: providing services to taxonomists for standard genome sequencing and annotation.</title>
        <authorList>
            <consortium name="The Broad Institute Genomics Platform"/>
            <consortium name="The Broad Institute Genome Sequencing Center for Infectious Disease"/>
            <person name="Wu L."/>
            <person name="Ma J."/>
        </authorList>
    </citation>
    <scope>NUCLEOTIDE SEQUENCE [LARGE SCALE GENOMIC DNA]</scope>
    <source>
        <strain evidence="2">KCTC 3913</strain>
    </source>
</reference>
<name>A0ABW5RX94_9BACI</name>
<dbReference type="InterPro" id="IPR018743">
    <property type="entry name" value="DUF2292"/>
</dbReference>
<dbReference type="RefSeq" id="WP_071412277.1">
    <property type="nucleotide sequence ID" value="NZ_JBHUMF010000031.1"/>
</dbReference>
<dbReference type="Proteomes" id="UP001597506">
    <property type="component" value="Unassembled WGS sequence"/>
</dbReference>
<gene>
    <name evidence="1" type="ORF">ACFSUL_15665</name>
</gene>
<comment type="caution">
    <text evidence="1">The sequence shown here is derived from an EMBL/GenBank/DDBJ whole genome shotgun (WGS) entry which is preliminary data.</text>
</comment>
<sequence length="46" mass="5436">MTDNNFQEAIDRLEKMLEPMKYGSITLVIQDGKIIQLEKNEKLRLK</sequence>
<proteinExistence type="predicted"/>
<accession>A0ABW5RX94</accession>
<organism evidence="1 2">
    <name type="scientific">Bacillus seohaeanensis</name>
    <dbReference type="NCBI Taxonomy" id="284580"/>
    <lineage>
        <taxon>Bacteria</taxon>
        <taxon>Bacillati</taxon>
        <taxon>Bacillota</taxon>
        <taxon>Bacilli</taxon>
        <taxon>Bacillales</taxon>
        <taxon>Bacillaceae</taxon>
        <taxon>Bacillus</taxon>
    </lineage>
</organism>